<accession>A0A5B0PJ70</accession>
<dbReference type="EMBL" id="VSWC01000053">
    <property type="protein sequence ID" value="KAA1101221.1"/>
    <property type="molecule type" value="Genomic_DNA"/>
</dbReference>
<evidence type="ECO:0000256" key="1">
    <source>
        <dbReference type="SAM" id="SignalP"/>
    </source>
</evidence>
<sequence>MMMPIHRPIVLLLLTTVLTLTVSAKIFLGVGPAATCTKKGFVPVCFSYEDYNDPKKTLVKGMC</sequence>
<comment type="caution">
    <text evidence="2">The sequence shown here is derived from an EMBL/GenBank/DDBJ whole genome shotgun (WGS) entry which is preliminary data.</text>
</comment>
<evidence type="ECO:0000313" key="3">
    <source>
        <dbReference type="Proteomes" id="UP000324748"/>
    </source>
</evidence>
<gene>
    <name evidence="2" type="ORF">PGT21_012089</name>
</gene>
<protein>
    <submittedName>
        <fullName evidence="2">Uncharacterized protein</fullName>
    </submittedName>
</protein>
<feature type="signal peptide" evidence="1">
    <location>
        <begin position="1"/>
        <end position="24"/>
    </location>
</feature>
<proteinExistence type="predicted"/>
<dbReference type="AlphaFoldDB" id="A0A5B0PJ70"/>
<feature type="chain" id="PRO_5022812180" evidence="1">
    <location>
        <begin position="25"/>
        <end position="63"/>
    </location>
</feature>
<name>A0A5B0PJ70_PUCGR</name>
<evidence type="ECO:0000313" key="2">
    <source>
        <dbReference type="EMBL" id="KAA1101221.1"/>
    </source>
</evidence>
<dbReference type="Proteomes" id="UP000324748">
    <property type="component" value="Unassembled WGS sequence"/>
</dbReference>
<keyword evidence="3" id="KW-1185">Reference proteome</keyword>
<reference evidence="2 3" key="1">
    <citation type="submission" date="2019-05" db="EMBL/GenBank/DDBJ databases">
        <title>Emergence of the Ug99 lineage of the wheat stem rust pathogen through somatic hybridization.</title>
        <authorList>
            <person name="Li F."/>
            <person name="Upadhyaya N.M."/>
            <person name="Sperschneider J."/>
            <person name="Matny O."/>
            <person name="Nguyen-Phuc H."/>
            <person name="Mago R."/>
            <person name="Raley C."/>
            <person name="Miller M.E."/>
            <person name="Silverstein K.A.T."/>
            <person name="Henningsen E."/>
            <person name="Hirsch C.D."/>
            <person name="Visser B."/>
            <person name="Pretorius Z.A."/>
            <person name="Steffenson B.J."/>
            <person name="Schwessinger B."/>
            <person name="Dodds P.N."/>
            <person name="Figueroa M."/>
        </authorList>
    </citation>
    <scope>NUCLEOTIDE SEQUENCE [LARGE SCALE GENOMIC DNA]</scope>
    <source>
        <strain evidence="2">21-0</strain>
    </source>
</reference>
<keyword evidence="1" id="KW-0732">Signal</keyword>
<organism evidence="2 3">
    <name type="scientific">Puccinia graminis f. sp. tritici</name>
    <dbReference type="NCBI Taxonomy" id="56615"/>
    <lineage>
        <taxon>Eukaryota</taxon>
        <taxon>Fungi</taxon>
        <taxon>Dikarya</taxon>
        <taxon>Basidiomycota</taxon>
        <taxon>Pucciniomycotina</taxon>
        <taxon>Pucciniomycetes</taxon>
        <taxon>Pucciniales</taxon>
        <taxon>Pucciniaceae</taxon>
        <taxon>Puccinia</taxon>
    </lineage>
</organism>